<dbReference type="InterPro" id="IPR007630">
    <property type="entry name" value="RNA_pol_sigma70_r4"/>
</dbReference>
<comment type="similarity">
    <text evidence="6">Belongs to the sigma-70 factor family. FliA subfamily.</text>
</comment>
<dbReference type="FunFam" id="1.20.140.160:FF:000001">
    <property type="entry name" value="RNA polymerase sigma factor FliA"/>
    <property type="match status" value="1"/>
</dbReference>
<name>A0A1N7JCP6_9GAMM</name>
<gene>
    <name evidence="6" type="primary">fliA</name>
    <name evidence="8" type="ORF">SAMN05421760_101951</name>
</gene>
<dbReference type="InterPro" id="IPR013325">
    <property type="entry name" value="RNA_pol_sigma_r2"/>
</dbReference>
<dbReference type="PIRSF" id="PIRSF000770">
    <property type="entry name" value="RNA_pol_sigma-SigE/K"/>
    <property type="match status" value="1"/>
</dbReference>
<dbReference type="GO" id="GO:0003677">
    <property type="term" value="F:DNA binding"/>
    <property type="evidence" value="ECO:0007669"/>
    <property type="project" value="UniProtKB-UniRule"/>
</dbReference>
<dbReference type="GO" id="GO:0016987">
    <property type="term" value="F:sigma factor activity"/>
    <property type="evidence" value="ECO:0007669"/>
    <property type="project" value="UniProtKB-UniRule"/>
</dbReference>
<dbReference type="NCBIfam" id="NF005413">
    <property type="entry name" value="PRK06986.1"/>
    <property type="match status" value="1"/>
</dbReference>
<keyword evidence="5 6" id="KW-0804">Transcription</keyword>
<dbReference type="PANTHER" id="PTHR30385:SF7">
    <property type="entry name" value="RNA POLYMERASE SIGMA FACTOR FLIA"/>
    <property type="match status" value="1"/>
</dbReference>
<dbReference type="STRING" id="619304.SAMN05421760_101951"/>
<feature type="region of interest" description="Sigma-70 factor domain-4" evidence="6">
    <location>
        <begin position="181"/>
        <end position="229"/>
    </location>
</feature>
<dbReference type="Gene3D" id="1.20.140.160">
    <property type="match status" value="1"/>
</dbReference>
<reference evidence="9" key="1">
    <citation type="submission" date="2017-01" db="EMBL/GenBank/DDBJ databases">
        <authorList>
            <person name="Varghese N."/>
            <person name="Submissions S."/>
        </authorList>
    </citation>
    <scope>NUCLEOTIDE SEQUENCE [LARGE SCALE GENOMIC DNA]</scope>
    <source>
        <strain evidence="9">DSM 22306</strain>
    </source>
</reference>
<dbReference type="GO" id="GO:0003899">
    <property type="term" value="F:DNA-directed RNA polymerase activity"/>
    <property type="evidence" value="ECO:0007669"/>
    <property type="project" value="InterPro"/>
</dbReference>
<keyword evidence="1 6" id="KW-0963">Cytoplasm</keyword>
<dbReference type="GO" id="GO:0006352">
    <property type="term" value="P:DNA-templated transcription initiation"/>
    <property type="evidence" value="ECO:0007669"/>
    <property type="project" value="UniProtKB-UniRule"/>
</dbReference>
<dbReference type="InterPro" id="IPR014284">
    <property type="entry name" value="RNA_pol_sigma-70_dom"/>
</dbReference>
<protein>
    <recommendedName>
        <fullName evidence="6">RNA polymerase sigma factor FliA</fullName>
    </recommendedName>
    <alternativeName>
        <fullName evidence="6">RNA polymerase sigma factor for flagellar operon</fullName>
    </alternativeName>
    <alternativeName>
        <fullName evidence="6">Sigma F</fullName>
    </alternativeName>
    <alternativeName>
        <fullName evidence="6">Sigma-28</fullName>
    </alternativeName>
</protein>
<evidence type="ECO:0000256" key="5">
    <source>
        <dbReference type="ARBA" id="ARBA00023163"/>
    </source>
</evidence>
<evidence type="ECO:0000256" key="4">
    <source>
        <dbReference type="ARBA" id="ARBA00023125"/>
    </source>
</evidence>
<comment type="subcellular location">
    <subcellularLocation>
        <location evidence="6">Cytoplasm</location>
    </subcellularLocation>
</comment>
<dbReference type="Proteomes" id="UP000185999">
    <property type="component" value="Unassembled WGS sequence"/>
</dbReference>
<dbReference type="PRINTS" id="PR00046">
    <property type="entry name" value="SIGMA70FCT"/>
</dbReference>
<dbReference type="OrthoDB" id="9799825at2"/>
<dbReference type="InterPro" id="IPR028617">
    <property type="entry name" value="Sigma70_FliA"/>
</dbReference>
<feature type="region of interest" description="Sigma-70 factor domain-3" evidence="6">
    <location>
        <begin position="93"/>
        <end position="163"/>
    </location>
</feature>
<keyword evidence="9" id="KW-1185">Reference proteome</keyword>
<feature type="region of interest" description="Sigma-70 factor domain-2" evidence="6">
    <location>
        <begin position="13"/>
        <end position="85"/>
    </location>
</feature>
<dbReference type="InterPro" id="IPR007627">
    <property type="entry name" value="RNA_pol_sigma70_r2"/>
</dbReference>
<dbReference type="HAMAP" id="MF_00962">
    <property type="entry name" value="Sigma70_FliA"/>
    <property type="match status" value="1"/>
</dbReference>
<feature type="short sequence motif" description="Interaction with polymerase core subunit RpoC" evidence="6">
    <location>
        <begin position="40"/>
        <end position="43"/>
    </location>
</feature>
<dbReference type="InterPro" id="IPR000943">
    <property type="entry name" value="RNA_pol_sigma70"/>
</dbReference>
<dbReference type="FunFam" id="1.10.1740.10:FF:000002">
    <property type="entry name" value="RNA polymerase sigma factor FliA"/>
    <property type="match status" value="1"/>
</dbReference>
<dbReference type="InterPro" id="IPR013324">
    <property type="entry name" value="RNA_pol_sigma_r3/r4-like"/>
</dbReference>
<dbReference type="SUPFAM" id="SSF88659">
    <property type="entry name" value="Sigma3 and sigma4 domains of RNA polymerase sigma factors"/>
    <property type="match status" value="2"/>
</dbReference>
<dbReference type="RefSeq" id="WP_054343084.1">
    <property type="nucleotide sequence ID" value="NZ_FTOE01000001.1"/>
</dbReference>
<dbReference type="Gene3D" id="1.10.1740.10">
    <property type="match status" value="1"/>
</dbReference>
<dbReference type="Pfam" id="PF04545">
    <property type="entry name" value="Sigma70_r4"/>
    <property type="match status" value="1"/>
</dbReference>
<dbReference type="Pfam" id="PF04542">
    <property type="entry name" value="Sigma70_r2"/>
    <property type="match status" value="1"/>
</dbReference>
<keyword evidence="4 6" id="KW-0238">DNA-binding</keyword>
<feature type="domain" description="RNA polymerase sigma-70" evidence="7">
    <location>
        <begin position="40"/>
        <end position="53"/>
    </location>
</feature>
<dbReference type="PANTHER" id="PTHR30385">
    <property type="entry name" value="SIGMA FACTOR F FLAGELLAR"/>
    <property type="match status" value="1"/>
</dbReference>
<evidence type="ECO:0000256" key="3">
    <source>
        <dbReference type="ARBA" id="ARBA00023082"/>
    </source>
</evidence>
<dbReference type="EMBL" id="FTOE01000001">
    <property type="protein sequence ID" value="SIS47044.1"/>
    <property type="molecule type" value="Genomic_DNA"/>
</dbReference>
<dbReference type="NCBIfam" id="TIGR02479">
    <property type="entry name" value="FliA_WhiG"/>
    <property type="match status" value="1"/>
</dbReference>
<dbReference type="GO" id="GO:0005737">
    <property type="term" value="C:cytoplasm"/>
    <property type="evidence" value="ECO:0007669"/>
    <property type="project" value="UniProtKB-SubCell"/>
</dbReference>
<evidence type="ECO:0000313" key="9">
    <source>
        <dbReference type="Proteomes" id="UP000185999"/>
    </source>
</evidence>
<keyword evidence="3 6" id="KW-0731">Sigma factor</keyword>
<organism evidence="8 9">
    <name type="scientific">Neptunomonas antarctica</name>
    <dbReference type="NCBI Taxonomy" id="619304"/>
    <lineage>
        <taxon>Bacteria</taxon>
        <taxon>Pseudomonadati</taxon>
        <taxon>Pseudomonadota</taxon>
        <taxon>Gammaproteobacteria</taxon>
        <taxon>Oceanospirillales</taxon>
        <taxon>Oceanospirillaceae</taxon>
        <taxon>Neptunomonas</taxon>
    </lineage>
</organism>
<dbReference type="SUPFAM" id="SSF88946">
    <property type="entry name" value="Sigma2 domain of RNA polymerase sigma factors"/>
    <property type="match status" value="1"/>
</dbReference>
<keyword evidence="2 6" id="KW-0805">Transcription regulation</keyword>
<sequence>MYNPLDITSSHNLIEQYAPLVKRIAYHLMGRLPSSVVLDDLIQAGMMGLLEAAKRYDVSKGASFETYAGIRIRGSIIDEVRRGDWTPRSVHRNSRRITQAIQKIEASLGRDATDIEIAAEMDITVASYHALLKDSVESRLFSFEEMTSSEGDAPGEQLSGAELSPVVHAEKDAFKAALASAIDTLPEREKLVLALYYDEELNLKEIGEVLGVSESRVSQIHSQAAHRLRGRLRDWQ</sequence>
<comment type="function">
    <text evidence="6">Sigma factors are initiation factors that promote the attachment of RNA polymerase to specific initiation sites and are then released. This sigma factor controls the expression of flagella-related genes.</text>
</comment>
<dbReference type="InterPro" id="IPR012845">
    <property type="entry name" value="RNA_pol_sigma_FliA_WhiG"/>
</dbReference>
<evidence type="ECO:0000256" key="6">
    <source>
        <dbReference type="HAMAP-Rule" id="MF_00962"/>
    </source>
</evidence>
<dbReference type="Pfam" id="PF04539">
    <property type="entry name" value="Sigma70_r3"/>
    <property type="match status" value="1"/>
</dbReference>
<dbReference type="CDD" id="cd06171">
    <property type="entry name" value="Sigma70_r4"/>
    <property type="match status" value="1"/>
</dbReference>
<evidence type="ECO:0000256" key="2">
    <source>
        <dbReference type="ARBA" id="ARBA00023015"/>
    </source>
</evidence>
<dbReference type="NCBIfam" id="TIGR02937">
    <property type="entry name" value="sigma70-ECF"/>
    <property type="match status" value="1"/>
</dbReference>
<dbReference type="AlphaFoldDB" id="A0A1N7JCP6"/>
<proteinExistence type="inferred from homology"/>
<accession>A0A1N7JCP6</accession>
<evidence type="ECO:0000313" key="8">
    <source>
        <dbReference type="EMBL" id="SIS47044.1"/>
    </source>
</evidence>
<feature type="DNA-binding region" description="H-T-H motif" evidence="6">
    <location>
        <begin position="203"/>
        <end position="222"/>
    </location>
</feature>
<evidence type="ECO:0000256" key="1">
    <source>
        <dbReference type="ARBA" id="ARBA00022490"/>
    </source>
</evidence>
<dbReference type="InterPro" id="IPR007624">
    <property type="entry name" value="RNA_pol_sigma70_r3"/>
</dbReference>
<evidence type="ECO:0000259" key="7">
    <source>
        <dbReference type="PROSITE" id="PS00715"/>
    </source>
</evidence>
<dbReference type="PROSITE" id="PS00715">
    <property type="entry name" value="SIGMA70_1"/>
    <property type="match status" value="1"/>
</dbReference>